<keyword evidence="2" id="KW-0472">Membrane</keyword>
<name>A0AB34G0C5_9HYPO</name>
<feature type="transmembrane region" description="Helical" evidence="2">
    <location>
        <begin position="25"/>
        <end position="45"/>
    </location>
</feature>
<keyword evidence="4" id="KW-1185">Reference proteome</keyword>
<gene>
    <name evidence="3" type="ORF">O9K51_02116</name>
</gene>
<evidence type="ECO:0000313" key="4">
    <source>
        <dbReference type="Proteomes" id="UP001163105"/>
    </source>
</evidence>
<accession>A0AB34G0C5</accession>
<dbReference type="Proteomes" id="UP001163105">
    <property type="component" value="Unassembled WGS sequence"/>
</dbReference>
<organism evidence="3 4">
    <name type="scientific">Purpureocillium lavendulum</name>
    <dbReference type="NCBI Taxonomy" id="1247861"/>
    <lineage>
        <taxon>Eukaryota</taxon>
        <taxon>Fungi</taxon>
        <taxon>Dikarya</taxon>
        <taxon>Ascomycota</taxon>
        <taxon>Pezizomycotina</taxon>
        <taxon>Sordariomycetes</taxon>
        <taxon>Hypocreomycetidae</taxon>
        <taxon>Hypocreales</taxon>
        <taxon>Ophiocordycipitaceae</taxon>
        <taxon>Purpureocillium</taxon>
    </lineage>
</organism>
<comment type="caution">
    <text evidence="3">The sequence shown here is derived from an EMBL/GenBank/DDBJ whole genome shotgun (WGS) entry which is preliminary data.</text>
</comment>
<sequence>MALADKSWTTPQLLFKLAFQAKSRVLYGSWFLWCAIGLVVLGVSLNPLQTALTSPQTIAVPTRLHQVDQQQADIPQRFDENTGADDGYTVAMTRSRLATAKNTDTQMRLWSSNPNITAEEFDRGCDDREKSLILRYHNFTSEIEANLLSTAAGYFTLPNSTNNYVDLSLMDPHENPVDRCKDSPTCATQDKSKRANHLPRNMSMPATASFDITAIGENKDMVTVTVVYISAQKYFQ</sequence>
<dbReference type="EMBL" id="JAQHRD010000002">
    <property type="protein sequence ID" value="KAJ6443730.1"/>
    <property type="molecule type" value="Genomic_DNA"/>
</dbReference>
<keyword evidence="2" id="KW-1133">Transmembrane helix</keyword>
<feature type="region of interest" description="Disordered" evidence="1">
    <location>
        <begin position="179"/>
        <end position="200"/>
    </location>
</feature>
<evidence type="ECO:0000313" key="3">
    <source>
        <dbReference type="EMBL" id="KAJ6443730.1"/>
    </source>
</evidence>
<keyword evidence="2" id="KW-0812">Transmembrane</keyword>
<proteinExistence type="predicted"/>
<evidence type="ECO:0000256" key="1">
    <source>
        <dbReference type="SAM" id="MobiDB-lite"/>
    </source>
</evidence>
<dbReference type="AlphaFoldDB" id="A0AB34G0C5"/>
<reference evidence="3" key="1">
    <citation type="submission" date="2023-01" db="EMBL/GenBank/DDBJ databases">
        <title>The growth and conidiation of Purpureocillium lavendulum are regulated by nitrogen source and histone H3K14 acetylation.</title>
        <authorList>
            <person name="Tang P."/>
            <person name="Han J."/>
            <person name="Zhang C."/>
            <person name="Tang P."/>
            <person name="Qi F."/>
            <person name="Zhang K."/>
            <person name="Liang L."/>
        </authorList>
    </citation>
    <scope>NUCLEOTIDE SEQUENCE</scope>
    <source>
        <strain evidence="3">YMF1.00683</strain>
    </source>
</reference>
<evidence type="ECO:0000256" key="2">
    <source>
        <dbReference type="SAM" id="Phobius"/>
    </source>
</evidence>
<protein>
    <submittedName>
        <fullName evidence="3">Restless-like transposase</fullName>
    </submittedName>
</protein>